<feature type="binding site" evidence="8 10">
    <location>
        <begin position="105"/>
        <end position="106"/>
    </location>
    <ligand>
        <name>substrate</name>
    </ligand>
</feature>
<evidence type="ECO:0000256" key="5">
    <source>
        <dbReference type="ARBA" id="ARBA00012060"/>
    </source>
</evidence>
<sequence length="154" mass="16659">MTSARGTLHVLNGPNLNLLGEREPHIYGADTLGDVEELARRTGSELGFDVECFQSNHEGALVDEIQRIRRTSVGVVINAGAYTHTSVAIRDALANLEAPFVEVHISNVHAREPFRHRSYLSDKAAAVIVGCGVQGYEFAVRRLDALVPGGEIAV</sequence>
<dbReference type="EMBL" id="QWLM01000004">
    <property type="protein sequence ID" value="RHW46646.1"/>
    <property type="molecule type" value="Genomic_DNA"/>
</dbReference>
<dbReference type="GO" id="GO:0009073">
    <property type="term" value="P:aromatic amino acid family biosynthetic process"/>
    <property type="evidence" value="ECO:0007669"/>
    <property type="project" value="UniProtKB-KW"/>
</dbReference>
<dbReference type="PANTHER" id="PTHR21272:SF3">
    <property type="entry name" value="CATABOLIC 3-DEHYDROQUINASE"/>
    <property type="match status" value="1"/>
</dbReference>
<evidence type="ECO:0000256" key="8">
    <source>
        <dbReference type="HAMAP-Rule" id="MF_00169"/>
    </source>
</evidence>
<dbReference type="NCBIfam" id="NF003807">
    <property type="entry name" value="PRK05395.1-4"/>
    <property type="match status" value="1"/>
</dbReference>
<dbReference type="InterPro" id="IPR036441">
    <property type="entry name" value="DHquinase_II_sf"/>
</dbReference>
<dbReference type="SUPFAM" id="SSF52304">
    <property type="entry name" value="Type II 3-dehydroquinate dehydratase"/>
    <property type="match status" value="1"/>
</dbReference>
<feature type="site" description="Transition state stabilizer" evidence="8 11">
    <location>
        <position position="22"/>
    </location>
</feature>
<comment type="similarity">
    <text evidence="3 8">Belongs to the type-II 3-dehydroquinase family.</text>
</comment>
<gene>
    <name evidence="8 12" type="primary">aroQ</name>
    <name evidence="12" type="ORF">D1832_05280</name>
</gene>
<dbReference type="InterPro" id="IPR018509">
    <property type="entry name" value="DHquinase_II_CS"/>
</dbReference>
<dbReference type="Pfam" id="PF01220">
    <property type="entry name" value="DHquinase_II"/>
    <property type="match status" value="1"/>
</dbReference>
<dbReference type="Proteomes" id="UP000285376">
    <property type="component" value="Unassembled WGS sequence"/>
</dbReference>
<evidence type="ECO:0000313" key="12">
    <source>
        <dbReference type="EMBL" id="RHW46646.1"/>
    </source>
</evidence>
<feature type="binding site" evidence="8 10">
    <location>
        <position position="91"/>
    </location>
    <ligand>
        <name>substrate</name>
    </ligand>
</feature>
<evidence type="ECO:0000256" key="2">
    <source>
        <dbReference type="ARBA" id="ARBA00004902"/>
    </source>
</evidence>
<dbReference type="AlphaFoldDB" id="A0A417Z7N3"/>
<evidence type="ECO:0000256" key="11">
    <source>
        <dbReference type="PIRSR" id="PIRSR001399-3"/>
    </source>
</evidence>
<dbReference type="UniPathway" id="UPA00053">
    <property type="reaction ID" value="UER00086"/>
</dbReference>
<feature type="binding site" evidence="8 10">
    <location>
        <position position="115"/>
    </location>
    <ligand>
        <name>substrate</name>
    </ligand>
</feature>
<dbReference type="NCBIfam" id="NF003805">
    <property type="entry name" value="PRK05395.1-2"/>
    <property type="match status" value="1"/>
</dbReference>
<dbReference type="NCBIfam" id="NF003806">
    <property type="entry name" value="PRK05395.1-3"/>
    <property type="match status" value="1"/>
</dbReference>
<comment type="function">
    <text evidence="8">Catalyzes a trans-dehydration via an enolate intermediate.</text>
</comment>
<dbReference type="EC" id="4.2.1.10" evidence="5 8"/>
<evidence type="ECO:0000256" key="7">
    <source>
        <dbReference type="ARBA" id="ARBA00023239"/>
    </source>
</evidence>
<evidence type="ECO:0000256" key="6">
    <source>
        <dbReference type="ARBA" id="ARBA00023141"/>
    </source>
</evidence>
<proteinExistence type="inferred from homology"/>
<feature type="active site" description="Proton acceptor" evidence="8 9">
    <location>
        <position position="27"/>
    </location>
</feature>
<keyword evidence="6 8" id="KW-0057">Aromatic amino acid biosynthesis</keyword>
<feature type="active site" description="Proton donor" evidence="8 9">
    <location>
        <position position="104"/>
    </location>
</feature>
<comment type="caution">
    <text evidence="12">The sequence shown here is derived from an EMBL/GenBank/DDBJ whole genome shotgun (WGS) entry which is preliminary data.</text>
</comment>
<evidence type="ECO:0000256" key="3">
    <source>
        <dbReference type="ARBA" id="ARBA00011037"/>
    </source>
</evidence>
<organism evidence="12 13">
    <name type="scientific">Dermacoccus abyssi</name>
    <dbReference type="NCBI Taxonomy" id="322596"/>
    <lineage>
        <taxon>Bacteria</taxon>
        <taxon>Bacillati</taxon>
        <taxon>Actinomycetota</taxon>
        <taxon>Actinomycetes</taxon>
        <taxon>Micrococcales</taxon>
        <taxon>Dermacoccaceae</taxon>
        <taxon>Dermacoccus</taxon>
    </lineage>
</organism>
<comment type="catalytic activity">
    <reaction evidence="1 8">
        <text>3-dehydroquinate = 3-dehydroshikimate + H2O</text>
        <dbReference type="Rhea" id="RHEA:21096"/>
        <dbReference type="ChEBI" id="CHEBI:15377"/>
        <dbReference type="ChEBI" id="CHEBI:16630"/>
        <dbReference type="ChEBI" id="CHEBI:32364"/>
        <dbReference type="EC" id="4.2.1.10"/>
    </reaction>
</comment>
<accession>A0A417Z7N3</accession>
<evidence type="ECO:0000256" key="1">
    <source>
        <dbReference type="ARBA" id="ARBA00001864"/>
    </source>
</evidence>
<evidence type="ECO:0000313" key="13">
    <source>
        <dbReference type="Proteomes" id="UP000285376"/>
    </source>
</evidence>
<evidence type="ECO:0000256" key="4">
    <source>
        <dbReference type="ARBA" id="ARBA00011193"/>
    </source>
</evidence>
<dbReference type="PANTHER" id="PTHR21272">
    <property type="entry name" value="CATABOLIC 3-DEHYDROQUINASE"/>
    <property type="match status" value="1"/>
</dbReference>
<dbReference type="NCBIfam" id="TIGR01088">
    <property type="entry name" value="aroQ"/>
    <property type="match status" value="1"/>
</dbReference>
<dbReference type="RefSeq" id="WP_118912923.1">
    <property type="nucleotide sequence ID" value="NZ_CBCRVH010000003.1"/>
</dbReference>
<dbReference type="GO" id="GO:0003855">
    <property type="term" value="F:3-dehydroquinate dehydratase activity"/>
    <property type="evidence" value="ECO:0007669"/>
    <property type="project" value="UniProtKB-UniRule"/>
</dbReference>
<name>A0A417Z7N3_9MICO</name>
<feature type="binding site" evidence="8 10">
    <location>
        <position position="84"/>
    </location>
    <ligand>
        <name>substrate</name>
    </ligand>
</feature>
<comment type="subunit">
    <text evidence="4 8">Homododecamer.</text>
</comment>
<evidence type="ECO:0000256" key="10">
    <source>
        <dbReference type="PIRSR" id="PIRSR001399-2"/>
    </source>
</evidence>
<dbReference type="GO" id="GO:0008652">
    <property type="term" value="P:amino acid biosynthetic process"/>
    <property type="evidence" value="ECO:0007669"/>
    <property type="project" value="UniProtKB-KW"/>
</dbReference>
<reference evidence="12 13" key="1">
    <citation type="submission" date="2018-08" db="EMBL/GenBank/DDBJ databases">
        <title>Whole genome sequence analysis of Dermacoccus abyssi bacteria isolated from Deep Mariana trench Micromonospora spp reveals genes involved in the environmental adaptation and production of secondary metabolites.</title>
        <authorList>
            <person name="Abdel-Mageed W.M."/>
            <person name="Lehri B."/>
            <person name="Nouioui I."/>
            <person name="Goodfellow I."/>
            <person name="Jaspars M."/>
            <person name="Karlyshev A."/>
        </authorList>
    </citation>
    <scope>NUCLEOTIDE SEQUENCE [LARGE SCALE GENOMIC DNA]</scope>
    <source>
        <strain evidence="12 13">MT1.1</strain>
    </source>
</reference>
<comment type="pathway">
    <text evidence="2 8">Metabolic intermediate biosynthesis; chorismate biosynthesis; chorismate from D-erythrose 4-phosphate and phosphoenolpyruvate: step 3/7.</text>
</comment>
<dbReference type="HAMAP" id="MF_00169">
    <property type="entry name" value="AroQ"/>
    <property type="match status" value="1"/>
</dbReference>
<dbReference type="Gene3D" id="3.40.50.9100">
    <property type="entry name" value="Dehydroquinase, class II"/>
    <property type="match status" value="1"/>
</dbReference>
<dbReference type="PIRSF" id="PIRSF001399">
    <property type="entry name" value="DHquinase_II"/>
    <property type="match status" value="1"/>
</dbReference>
<dbReference type="CDD" id="cd00466">
    <property type="entry name" value="DHQase_II"/>
    <property type="match status" value="1"/>
</dbReference>
<keyword evidence="7 8" id="KW-0456">Lyase</keyword>
<dbReference type="GO" id="GO:0019631">
    <property type="term" value="P:quinate catabolic process"/>
    <property type="evidence" value="ECO:0007669"/>
    <property type="project" value="TreeGrafter"/>
</dbReference>
<dbReference type="GO" id="GO:0009423">
    <property type="term" value="P:chorismate biosynthetic process"/>
    <property type="evidence" value="ECO:0007669"/>
    <property type="project" value="UniProtKB-UniRule"/>
</dbReference>
<evidence type="ECO:0000256" key="9">
    <source>
        <dbReference type="PIRSR" id="PIRSR001399-1"/>
    </source>
</evidence>
<dbReference type="InterPro" id="IPR001874">
    <property type="entry name" value="DHquinase_II"/>
</dbReference>
<feature type="binding site" evidence="8 10">
    <location>
        <position position="78"/>
    </location>
    <ligand>
        <name>substrate</name>
    </ligand>
</feature>
<keyword evidence="8" id="KW-0028">Amino-acid biosynthesis</keyword>
<protein>
    <recommendedName>
        <fullName evidence="5 8">3-dehydroquinate dehydratase</fullName>
        <shortName evidence="8">3-dehydroquinase</shortName>
        <ecNumber evidence="5 8">4.2.1.10</ecNumber>
    </recommendedName>
    <alternativeName>
        <fullName evidence="8">Type II DHQase</fullName>
    </alternativeName>
</protein>
<dbReference type="PROSITE" id="PS01029">
    <property type="entry name" value="DEHYDROQUINASE_II"/>
    <property type="match status" value="1"/>
</dbReference>